<evidence type="ECO:0000259" key="9">
    <source>
        <dbReference type="PROSITE" id="PS51278"/>
    </source>
</evidence>
<dbReference type="InterPro" id="IPR006426">
    <property type="entry name" value="Asn_synth_AEB"/>
</dbReference>
<dbReference type="PIRSF" id="PIRSF001589">
    <property type="entry name" value="Asn_synthetase_glu-h"/>
    <property type="match status" value="1"/>
</dbReference>
<dbReference type="InterPro" id="IPR014729">
    <property type="entry name" value="Rossmann-like_a/b/a_fold"/>
</dbReference>
<evidence type="ECO:0000256" key="3">
    <source>
        <dbReference type="ARBA" id="ARBA00012737"/>
    </source>
</evidence>
<proteinExistence type="inferred from homology"/>
<dbReference type="GO" id="GO:0005829">
    <property type="term" value="C:cytosol"/>
    <property type="evidence" value="ECO:0007669"/>
    <property type="project" value="TreeGrafter"/>
</dbReference>
<name>A0A926WKY9_9NOST</name>
<dbReference type="PANTHER" id="PTHR43284:SF1">
    <property type="entry name" value="ASPARAGINE SYNTHETASE"/>
    <property type="match status" value="1"/>
</dbReference>
<keyword evidence="6" id="KW-0028">Amino-acid biosynthesis</keyword>
<dbReference type="GO" id="GO:0005524">
    <property type="term" value="F:ATP binding"/>
    <property type="evidence" value="ECO:0007669"/>
    <property type="project" value="UniProtKB-KW"/>
</dbReference>
<dbReference type="GO" id="GO:0004066">
    <property type="term" value="F:asparagine synthase (glutamine-hydrolyzing) activity"/>
    <property type="evidence" value="ECO:0007669"/>
    <property type="project" value="UniProtKB-EC"/>
</dbReference>
<evidence type="ECO:0000256" key="5">
    <source>
        <dbReference type="ARBA" id="ARBA00022840"/>
    </source>
</evidence>
<dbReference type="SUPFAM" id="SSF52402">
    <property type="entry name" value="Adenine nucleotide alpha hydrolases-like"/>
    <property type="match status" value="1"/>
</dbReference>
<gene>
    <name evidence="10" type="ORF">H6G06_24105</name>
</gene>
<dbReference type="InterPro" id="IPR001962">
    <property type="entry name" value="Asn_synthase"/>
</dbReference>
<evidence type="ECO:0000256" key="7">
    <source>
        <dbReference type="ARBA" id="ARBA00048741"/>
    </source>
</evidence>
<comment type="caution">
    <text evidence="10">The sequence shown here is derived from an EMBL/GenBank/DDBJ whole genome shotgun (WGS) entry which is preliminary data.</text>
</comment>
<dbReference type="InterPro" id="IPR017932">
    <property type="entry name" value="GATase_2_dom"/>
</dbReference>
<keyword evidence="5 8" id="KW-0067">ATP-binding</keyword>
<dbReference type="AlphaFoldDB" id="A0A926WKY9"/>
<protein>
    <recommendedName>
        <fullName evidence="3">asparagine synthase (glutamine-hydrolyzing)</fullName>
        <ecNumber evidence="3">6.3.5.4</ecNumber>
    </recommendedName>
</protein>
<keyword evidence="4 8" id="KW-0547">Nucleotide-binding</keyword>
<evidence type="ECO:0000256" key="1">
    <source>
        <dbReference type="ARBA" id="ARBA00005187"/>
    </source>
</evidence>
<reference evidence="11" key="1">
    <citation type="journal article" date="2020" name="ISME J.">
        <title>Comparative genomics reveals insights into cyanobacterial evolution and habitat adaptation.</title>
        <authorList>
            <person name="Chen M.Y."/>
            <person name="Teng W.K."/>
            <person name="Zhao L."/>
            <person name="Hu C.X."/>
            <person name="Zhou Y.K."/>
            <person name="Han B.P."/>
            <person name="Song L.R."/>
            <person name="Shu W.S."/>
        </authorList>
    </citation>
    <scope>NUCLEOTIDE SEQUENCE [LARGE SCALE GENOMIC DNA]</scope>
    <source>
        <strain evidence="11">FACHB-251</strain>
    </source>
</reference>
<dbReference type="PROSITE" id="PS51278">
    <property type="entry name" value="GATASE_TYPE_2"/>
    <property type="match status" value="1"/>
</dbReference>
<keyword evidence="6" id="KW-0061">Asparagine biosynthesis</keyword>
<dbReference type="RefSeq" id="WP_190564596.1">
    <property type="nucleotide sequence ID" value="NZ_JACJQU010000024.1"/>
</dbReference>
<dbReference type="EC" id="6.3.5.4" evidence="3"/>
<dbReference type="SUPFAM" id="SSF56235">
    <property type="entry name" value="N-terminal nucleophile aminohydrolases (Ntn hydrolases)"/>
    <property type="match status" value="1"/>
</dbReference>
<evidence type="ECO:0000313" key="10">
    <source>
        <dbReference type="EMBL" id="MBD2296475.1"/>
    </source>
</evidence>
<sequence>MRTGFEVTLEATEKAEFHLFSPATSLVTFAQDSATEMAVVLMGRIYYQDDWKTRFPQAFPQNFASDAALALAIFQHYGAQGLEKLEGEFALVVFDAKESRLFALRDPLGNFPLYWTRHNQTTRVSTSLQLLAQRLPQAAINKDFLASFLMFPYAFVELATEKTAFEEIHRILPGNLLVLTPDGRTTKIWSWDWMKQIQPIENITPQEAGLQFLHLFRQAVKQRIQDEKTASHLSGGMDSSSIVCIARDLLAAETFPRKLITLSLVYQMRSLAGETDYIQMVVDQGGAIDPQYVDGDAALDFQWFTQELPTYDEPYPGLFHLAMEKVLVDVAAQQGVTAIMSGGGAELIVEGNRMHLADLMLQGHWNKALQEARQWANAKNQSLWSILYPFGIEPLIPPLLREGLPAFIRRGYGHWPKLGSFTIPPWILPDFAQQHDMWGKALATIGDINRYPVEESLNLLGLRASAGNWAAWNLAAPLGIRICQPFLDPRLITYCLSLPRELREIPGVPKPLLQVAMGGILPEPIRTRRFKGNFNEVYWQGLAKNLPNLEEMVAQSQIDELGIFDKQQLIQAMRQHAVGIGDVRSGSRISSSLAAIAWFDQMISNIAYLQEV</sequence>
<comment type="pathway">
    <text evidence="1">Amino-acid biosynthesis; L-asparagine biosynthesis; L-asparagine from L-aspartate (L-Gln route): step 1/1.</text>
</comment>
<organism evidence="10 11">
    <name type="scientific">Anabaena sphaerica FACHB-251</name>
    <dbReference type="NCBI Taxonomy" id="2692883"/>
    <lineage>
        <taxon>Bacteria</taxon>
        <taxon>Bacillati</taxon>
        <taxon>Cyanobacteriota</taxon>
        <taxon>Cyanophyceae</taxon>
        <taxon>Nostocales</taxon>
        <taxon>Nostocaceae</taxon>
        <taxon>Anabaena</taxon>
    </lineage>
</organism>
<feature type="domain" description="Glutamine amidotransferase type-2" evidence="9">
    <location>
        <begin position="1"/>
        <end position="182"/>
    </location>
</feature>
<feature type="binding site" evidence="8">
    <location>
        <position position="66"/>
    </location>
    <ligand>
        <name>L-glutamine</name>
        <dbReference type="ChEBI" id="CHEBI:58359"/>
    </ligand>
</feature>
<dbReference type="Gene3D" id="3.60.20.10">
    <property type="entry name" value="Glutamine Phosphoribosylpyrophosphate, subunit 1, domain 1"/>
    <property type="match status" value="1"/>
</dbReference>
<dbReference type="InterPro" id="IPR051786">
    <property type="entry name" value="ASN_synthetase/amidase"/>
</dbReference>
<evidence type="ECO:0000256" key="8">
    <source>
        <dbReference type="PIRSR" id="PIRSR001589-2"/>
    </source>
</evidence>
<comment type="catalytic activity">
    <reaction evidence="7">
        <text>L-aspartate + L-glutamine + ATP + H2O = L-asparagine + L-glutamate + AMP + diphosphate + H(+)</text>
        <dbReference type="Rhea" id="RHEA:12228"/>
        <dbReference type="ChEBI" id="CHEBI:15377"/>
        <dbReference type="ChEBI" id="CHEBI:15378"/>
        <dbReference type="ChEBI" id="CHEBI:29985"/>
        <dbReference type="ChEBI" id="CHEBI:29991"/>
        <dbReference type="ChEBI" id="CHEBI:30616"/>
        <dbReference type="ChEBI" id="CHEBI:33019"/>
        <dbReference type="ChEBI" id="CHEBI:58048"/>
        <dbReference type="ChEBI" id="CHEBI:58359"/>
        <dbReference type="ChEBI" id="CHEBI:456215"/>
        <dbReference type="EC" id="6.3.5.4"/>
    </reaction>
</comment>
<dbReference type="Pfam" id="PF13537">
    <property type="entry name" value="GATase_7"/>
    <property type="match status" value="1"/>
</dbReference>
<evidence type="ECO:0000256" key="6">
    <source>
        <dbReference type="ARBA" id="ARBA00022888"/>
    </source>
</evidence>
<dbReference type="InterPro" id="IPR029055">
    <property type="entry name" value="Ntn_hydrolases_N"/>
</dbReference>
<dbReference type="Proteomes" id="UP000662185">
    <property type="component" value="Unassembled WGS sequence"/>
</dbReference>
<dbReference type="Pfam" id="PF00733">
    <property type="entry name" value="Asn_synthase"/>
    <property type="match status" value="2"/>
</dbReference>
<evidence type="ECO:0000256" key="2">
    <source>
        <dbReference type="ARBA" id="ARBA00005752"/>
    </source>
</evidence>
<comment type="similarity">
    <text evidence="2">Belongs to the asparagine synthetase family.</text>
</comment>
<dbReference type="EMBL" id="JACJQU010000024">
    <property type="protein sequence ID" value="MBD2296475.1"/>
    <property type="molecule type" value="Genomic_DNA"/>
</dbReference>
<accession>A0A926WKY9</accession>
<dbReference type="Gene3D" id="3.40.50.620">
    <property type="entry name" value="HUPs"/>
    <property type="match status" value="2"/>
</dbReference>
<keyword evidence="11" id="KW-1185">Reference proteome</keyword>
<evidence type="ECO:0000256" key="4">
    <source>
        <dbReference type="ARBA" id="ARBA00022741"/>
    </source>
</evidence>
<dbReference type="PANTHER" id="PTHR43284">
    <property type="entry name" value="ASPARAGINE SYNTHETASE (GLUTAMINE-HYDROLYZING)"/>
    <property type="match status" value="1"/>
</dbReference>
<dbReference type="GO" id="GO:0006529">
    <property type="term" value="P:asparagine biosynthetic process"/>
    <property type="evidence" value="ECO:0007669"/>
    <property type="project" value="UniProtKB-KW"/>
</dbReference>
<evidence type="ECO:0000313" key="11">
    <source>
        <dbReference type="Proteomes" id="UP000662185"/>
    </source>
</evidence>